<dbReference type="GeneID" id="18263578"/>
<sequence length="103" mass="12381">MFYLYNIYKFILLFEFINSVTNENTTKIKNYLKLYGRNVDNYQSNSIFWIGDWKIEIYINTNSYSIYIYHKNNRYSKTITGSNINVTTSYELIDELQKIGIVL</sequence>
<dbReference type="RefSeq" id="YP_009001622.1">
    <property type="nucleotide sequence ID" value="NC_023426.1"/>
</dbReference>
<name>W6JPL9_9POXV</name>
<dbReference type="KEGG" id="vg:18263578"/>
<dbReference type="EMBL" id="AP013055">
    <property type="protein sequence ID" value="BAO49509.1"/>
    <property type="molecule type" value="Genomic_DNA"/>
</dbReference>
<proteinExistence type="predicted"/>
<protein>
    <submittedName>
        <fullName evidence="1">Uncharacterized protein</fullName>
    </submittedName>
</protein>
<organism evidence="1 2">
    <name type="scientific">Alphaentomopoxvirus acuprea</name>
    <dbReference type="NCBI Taxonomy" id="62099"/>
    <lineage>
        <taxon>Viruses</taxon>
        <taxon>Varidnaviria</taxon>
        <taxon>Bamfordvirae</taxon>
        <taxon>Nucleocytoviricota</taxon>
        <taxon>Pokkesviricetes</taxon>
        <taxon>Chitovirales</taxon>
        <taxon>Poxviridae</taxon>
        <taxon>Entomopoxvirinae</taxon>
        <taxon>Alphaentomopoxvirus</taxon>
    </lineage>
</organism>
<reference evidence="1 2" key="1">
    <citation type="journal article" date="2014" name="Virology">
        <title>The complete genome sequence of the Alphaentomopoxvirus Anomala cuprea entomopoxvirus, including its terminal hairpin loop sequences, suggests a potentially unique mode of apoptosis inhibition and mode of DNA replication.</title>
        <authorList>
            <person name="Mitsuhashi W."/>
            <person name="Miyamoto K."/>
            <person name="Wada S."/>
        </authorList>
    </citation>
    <scope>NUCLEOTIDE SEQUENCE [LARGE SCALE GENOMIC DNA]</scope>
    <source>
        <strain evidence="1">CV6M</strain>
    </source>
</reference>
<evidence type="ECO:0000313" key="1">
    <source>
        <dbReference type="EMBL" id="BAO49509.1"/>
    </source>
</evidence>
<accession>W6JPL9</accession>
<evidence type="ECO:0000313" key="2">
    <source>
        <dbReference type="Proteomes" id="UP000174145"/>
    </source>
</evidence>
<dbReference type="Proteomes" id="UP000174145">
    <property type="component" value="Segment"/>
</dbReference>
<keyword evidence="2" id="KW-1185">Reference proteome</keyword>